<reference evidence="1 2" key="1">
    <citation type="submission" date="2016-11" db="EMBL/GenBank/DDBJ databases">
        <authorList>
            <person name="Jaros S."/>
            <person name="Januszkiewicz K."/>
            <person name="Wedrychowicz H."/>
        </authorList>
    </citation>
    <scope>NUCLEOTIDE SEQUENCE [LARGE SCALE GENOMIC DNA]</scope>
</reference>
<gene>
    <name evidence="1" type="primary">BQ5605_C006g03911</name>
    <name evidence="1" type="ORF">BQ5605_C006G03911</name>
</gene>
<name>A0A2X0P7R1_9BASI</name>
<evidence type="ECO:0000313" key="2">
    <source>
        <dbReference type="Proteomes" id="UP000249464"/>
    </source>
</evidence>
<accession>A0A2X0P7R1</accession>
<evidence type="ECO:0000313" key="1">
    <source>
        <dbReference type="EMBL" id="SGY54795.1"/>
    </source>
</evidence>
<organism evidence="1 2">
    <name type="scientific">Microbotryum silenes-dioicae</name>
    <dbReference type="NCBI Taxonomy" id="796604"/>
    <lineage>
        <taxon>Eukaryota</taxon>
        <taxon>Fungi</taxon>
        <taxon>Dikarya</taxon>
        <taxon>Basidiomycota</taxon>
        <taxon>Pucciniomycotina</taxon>
        <taxon>Microbotryomycetes</taxon>
        <taxon>Microbotryales</taxon>
        <taxon>Microbotryaceae</taxon>
        <taxon>Microbotryum</taxon>
    </lineage>
</organism>
<dbReference type="AlphaFoldDB" id="A0A2X0P7R1"/>
<keyword evidence="2" id="KW-1185">Reference proteome</keyword>
<sequence length="158" mass="18028">MLCNIFKNRQNAVRTFFARTESPEPARASAVSDLLRRGLLTCTYSLPLDYDLTWPWYTCNVLRETREPIFKGMADVTFPSIDPNGGFLANTVYCLARNCIPHDCSSLLYVRLRCILRFPSFAVEKRLKVACPVQRMDLTTPDTASRRAAPIECTKPRM</sequence>
<protein>
    <submittedName>
        <fullName evidence="1">BQ5605_C006g03911 protein</fullName>
    </submittedName>
</protein>
<dbReference type="Proteomes" id="UP000249464">
    <property type="component" value="Unassembled WGS sequence"/>
</dbReference>
<dbReference type="EMBL" id="FQNC01000044">
    <property type="protein sequence ID" value="SGY54795.1"/>
    <property type="molecule type" value="Genomic_DNA"/>
</dbReference>
<proteinExistence type="predicted"/>